<keyword evidence="4" id="KW-0288">FMN</keyword>
<dbReference type="PANTHER" id="PTHR48109">
    <property type="entry name" value="DIHYDROOROTATE DEHYDROGENASE (QUINONE), MITOCHONDRIAL-RELATED"/>
    <property type="match status" value="1"/>
</dbReference>
<gene>
    <name evidence="7" type="ORF">B2A_12272</name>
</gene>
<dbReference type="GO" id="GO:0044205">
    <property type="term" value="P:'de novo' UMP biosynthetic process"/>
    <property type="evidence" value="ECO:0007669"/>
    <property type="project" value="UniProtKB-UniPathway"/>
</dbReference>
<dbReference type="GO" id="GO:0006207">
    <property type="term" value="P:'de novo' pyrimidine nucleobase biosynthetic process"/>
    <property type="evidence" value="ECO:0007669"/>
    <property type="project" value="InterPro"/>
</dbReference>
<proteinExistence type="predicted"/>
<evidence type="ECO:0000256" key="3">
    <source>
        <dbReference type="ARBA" id="ARBA00022630"/>
    </source>
</evidence>
<evidence type="ECO:0000313" key="7">
    <source>
        <dbReference type="EMBL" id="EQD36097.1"/>
    </source>
</evidence>
<dbReference type="InterPro" id="IPR001295">
    <property type="entry name" value="Dihydroorotate_DH_CS"/>
</dbReference>
<dbReference type="InterPro" id="IPR050074">
    <property type="entry name" value="DHO_dehydrogenase"/>
</dbReference>
<name>T0YW00_9ZZZZ</name>
<dbReference type="Pfam" id="PF01180">
    <property type="entry name" value="DHO_dh"/>
    <property type="match status" value="1"/>
</dbReference>
<comment type="pathway">
    <text evidence="2">Pyrimidine metabolism; UMP biosynthesis via de novo pathway.</text>
</comment>
<organism evidence="7">
    <name type="scientific">mine drainage metagenome</name>
    <dbReference type="NCBI Taxonomy" id="410659"/>
    <lineage>
        <taxon>unclassified sequences</taxon>
        <taxon>metagenomes</taxon>
        <taxon>ecological metagenomes</taxon>
    </lineage>
</organism>
<keyword evidence="5" id="KW-0560">Oxidoreductase</keyword>
<dbReference type="UniPathway" id="UPA00070"/>
<feature type="non-terminal residue" evidence="7">
    <location>
        <position position="1"/>
    </location>
</feature>
<dbReference type="PROSITE" id="PS00912">
    <property type="entry name" value="DHODEHASE_2"/>
    <property type="match status" value="1"/>
</dbReference>
<evidence type="ECO:0000259" key="6">
    <source>
        <dbReference type="Pfam" id="PF01180"/>
    </source>
</evidence>
<dbReference type="AlphaFoldDB" id="T0YW00"/>
<dbReference type="GO" id="GO:0005737">
    <property type="term" value="C:cytoplasm"/>
    <property type="evidence" value="ECO:0007669"/>
    <property type="project" value="InterPro"/>
</dbReference>
<evidence type="ECO:0000256" key="1">
    <source>
        <dbReference type="ARBA" id="ARBA00001917"/>
    </source>
</evidence>
<reference evidence="7" key="1">
    <citation type="submission" date="2013-08" db="EMBL/GenBank/DDBJ databases">
        <authorList>
            <person name="Mendez C."/>
            <person name="Richter M."/>
            <person name="Ferrer M."/>
            <person name="Sanchez J."/>
        </authorList>
    </citation>
    <scope>NUCLEOTIDE SEQUENCE</scope>
</reference>
<dbReference type="GO" id="GO:0004152">
    <property type="term" value="F:dihydroorotate dehydrogenase activity"/>
    <property type="evidence" value="ECO:0007669"/>
    <property type="project" value="TreeGrafter"/>
</dbReference>
<evidence type="ECO:0000256" key="2">
    <source>
        <dbReference type="ARBA" id="ARBA00004725"/>
    </source>
</evidence>
<protein>
    <submittedName>
        <fullName evidence="7">Dihydroorotate dehydrogenase, classes 1 and 2</fullName>
    </submittedName>
</protein>
<accession>T0YW00</accession>
<dbReference type="InterPro" id="IPR013785">
    <property type="entry name" value="Aldolase_TIM"/>
</dbReference>
<comment type="caution">
    <text evidence="7">The sequence shown here is derived from an EMBL/GenBank/DDBJ whole genome shotgun (WGS) entry which is preliminary data.</text>
</comment>
<comment type="cofactor">
    <cofactor evidence="1">
        <name>FMN</name>
        <dbReference type="ChEBI" id="CHEBI:58210"/>
    </cofactor>
</comment>
<dbReference type="EMBL" id="AUZZ01008851">
    <property type="protein sequence ID" value="EQD36097.1"/>
    <property type="molecule type" value="Genomic_DNA"/>
</dbReference>
<evidence type="ECO:0000256" key="5">
    <source>
        <dbReference type="ARBA" id="ARBA00023002"/>
    </source>
</evidence>
<sequence>NKITPNEAALDDYAELARSLGKYATYVAINLSSPNTEGLRSLETVEFITDVVRTVRSITAKPILVKISPDSPPEHIIEAGHAVVDAGGAGIIATNTTRDFALVSGSKLSGGISGLALRRSSRSALRLLSGELYNRIKIISVGGIDSAEEAYYRILNGASLVQVYTALIFEGPNIANKISRDLASILRRNGYEKVEHAIGAGLNR</sequence>
<dbReference type="InterPro" id="IPR005720">
    <property type="entry name" value="Dihydroorotate_DH_cat"/>
</dbReference>
<reference evidence="7" key="2">
    <citation type="journal article" date="2014" name="ISME J.">
        <title>Microbial stratification in low pH oxic and suboxic macroscopic growths along an acid mine drainage.</title>
        <authorList>
            <person name="Mendez-Garcia C."/>
            <person name="Mesa V."/>
            <person name="Sprenger R.R."/>
            <person name="Richter M."/>
            <person name="Diez M.S."/>
            <person name="Solano J."/>
            <person name="Bargiela R."/>
            <person name="Golyshina O.V."/>
            <person name="Manteca A."/>
            <person name="Ramos J.L."/>
            <person name="Gallego J.R."/>
            <person name="Llorente I."/>
            <person name="Martins Dos Santos V.A."/>
            <person name="Jensen O.N."/>
            <person name="Pelaez A.I."/>
            <person name="Sanchez J."/>
            <person name="Ferrer M."/>
        </authorList>
    </citation>
    <scope>NUCLEOTIDE SEQUENCE</scope>
</reference>
<evidence type="ECO:0000256" key="4">
    <source>
        <dbReference type="ARBA" id="ARBA00022643"/>
    </source>
</evidence>
<dbReference type="Gene3D" id="3.20.20.70">
    <property type="entry name" value="Aldolase class I"/>
    <property type="match status" value="1"/>
</dbReference>
<dbReference type="SUPFAM" id="SSF51395">
    <property type="entry name" value="FMN-linked oxidoreductases"/>
    <property type="match status" value="1"/>
</dbReference>
<dbReference type="PANTHER" id="PTHR48109:SF4">
    <property type="entry name" value="DIHYDROOROTATE DEHYDROGENASE (QUINONE), MITOCHONDRIAL"/>
    <property type="match status" value="1"/>
</dbReference>
<feature type="domain" description="Dihydroorotate dehydrogenase catalytic" evidence="6">
    <location>
        <begin position="7"/>
        <end position="186"/>
    </location>
</feature>
<keyword evidence="3" id="KW-0285">Flavoprotein</keyword>